<evidence type="ECO:0000256" key="3">
    <source>
        <dbReference type="SAM" id="SignalP"/>
    </source>
</evidence>
<evidence type="ECO:0000256" key="1">
    <source>
        <dbReference type="ARBA" id="ARBA00022729"/>
    </source>
</evidence>
<dbReference type="Proteomes" id="UP000297253">
    <property type="component" value="Unassembled WGS sequence"/>
</dbReference>
<gene>
    <name evidence="6" type="ORF">E4T82_04555</name>
</gene>
<sequence>MKKIFTYVSLAVAASVLVACGSGSKKVADGDSAGNGDVEVRVKDGMYVLPPDAAADGNYLALNLEIKNTSTKKLDIAKTNVTLYNSDDEKTESLDVYDSNNKFKTLGFESLSEGKTTTGYVVFEVDSKDESYELHYSPLYLEKKDAKDVKIKIDPSKYPDEKEKVVELAKEYITSVFLNGEATGGATNVDAKSVNPEIVPLASSDKKEKEDEKDSDSSSDKKSESGFTLANDVEKDRNDFTKTFMDKFGSEFNNYQPSEAELRTFVEAYIQANAKRAKITYTVKEFLPDSAVVYVRPETIGLKNVKSYELVSKFAKEHLNDYNSYGDAVKAAEKYLLEQIPSKLDSTPLVTDDLSDRNGLRLKLTNKKGKWTVDTSDYEYDSIAQAFRGGLY</sequence>
<dbReference type="InterPro" id="IPR029051">
    <property type="entry name" value="DUF4352"/>
</dbReference>
<dbReference type="EMBL" id="SPPD01000004">
    <property type="protein sequence ID" value="TFU98279.1"/>
    <property type="molecule type" value="Genomic_DNA"/>
</dbReference>
<evidence type="ECO:0000313" key="6">
    <source>
        <dbReference type="EMBL" id="TFU98279.1"/>
    </source>
</evidence>
<evidence type="ECO:0000259" key="4">
    <source>
        <dbReference type="Pfam" id="PF11611"/>
    </source>
</evidence>
<dbReference type="OrthoDB" id="2148879at2"/>
<dbReference type="InterPro" id="IPR029050">
    <property type="entry name" value="Immunoprotect_excell_Ig-like"/>
</dbReference>
<dbReference type="Pfam" id="PF11611">
    <property type="entry name" value="DUF4352"/>
    <property type="match status" value="1"/>
</dbReference>
<comment type="caution">
    <text evidence="6">The sequence shown here is derived from an EMBL/GenBank/DDBJ whole genome shotgun (WGS) entry which is preliminary data.</text>
</comment>
<evidence type="ECO:0000259" key="5">
    <source>
        <dbReference type="Pfam" id="PF17118"/>
    </source>
</evidence>
<evidence type="ECO:0000256" key="2">
    <source>
        <dbReference type="SAM" id="MobiDB-lite"/>
    </source>
</evidence>
<feature type="region of interest" description="Disordered" evidence="2">
    <location>
        <begin position="186"/>
        <end position="228"/>
    </location>
</feature>
<feature type="compositionally biased region" description="Basic and acidic residues" evidence="2">
    <location>
        <begin position="204"/>
        <end position="224"/>
    </location>
</feature>
<dbReference type="RefSeq" id="WP_135181681.1">
    <property type="nucleotide sequence ID" value="NZ_JADGKZ010000004.1"/>
</dbReference>
<reference evidence="6 7" key="1">
    <citation type="submission" date="2019-03" db="EMBL/GenBank/DDBJ databases">
        <title>Diversity of the mouse oral microbiome.</title>
        <authorList>
            <person name="Joseph S."/>
            <person name="Aduse-Opoku J."/>
            <person name="Curtis M."/>
            <person name="Wade W."/>
            <person name="Hashim A."/>
        </authorList>
    </citation>
    <scope>NUCLEOTIDE SEQUENCE [LARGE SCALE GENOMIC DNA]</scope>
    <source>
        <strain evidence="6 7">WM131</strain>
    </source>
</reference>
<keyword evidence="1 3" id="KW-0732">Signal</keyword>
<organism evidence="6 7">
    <name type="scientific">Streptococcus cuniculi</name>
    <dbReference type="NCBI Taxonomy" id="1432788"/>
    <lineage>
        <taxon>Bacteria</taxon>
        <taxon>Bacillati</taxon>
        <taxon>Bacillota</taxon>
        <taxon>Bacilli</taxon>
        <taxon>Lactobacillales</taxon>
        <taxon>Streptococcaceae</taxon>
        <taxon>Streptococcus</taxon>
    </lineage>
</organism>
<feature type="chain" id="PRO_5038950896" evidence="3">
    <location>
        <begin position="22"/>
        <end position="392"/>
    </location>
</feature>
<name>A0A4Y9JEA0_9STRE</name>
<dbReference type="Gene3D" id="2.60.40.1240">
    <property type="match status" value="1"/>
</dbReference>
<feature type="signal peptide" evidence="3">
    <location>
        <begin position="1"/>
        <end position="21"/>
    </location>
</feature>
<dbReference type="PROSITE" id="PS51257">
    <property type="entry name" value="PROKAR_LIPOPROTEIN"/>
    <property type="match status" value="1"/>
</dbReference>
<dbReference type="InterPro" id="IPR031343">
    <property type="entry name" value="DUF5105"/>
</dbReference>
<feature type="domain" description="DUF5105" evidence="5">
    <location>
        <begin position="213"/>
        <end position="387"/>
    </location>
</feature>
<protein>
    <submittedName>
        <fullName evidence="6">DUF4352 domain-containing protein</fullName>
    </submittedName>
</protein>
<accession>A0A4Y9JEA0</accession>
<dbReference type="Pfam" id="PF17118">
    <property type="entry name" value="DUF5105"/>
    <property type="match status" value="1"/>
</dbReference>
<evidence type="ECO:0000313" key="7">
    <source>
        <dbReference type="Proteomes" id="UP000297253"/>
    </source>
</evidence>
<feature type="domain" description="DUF4352" evidence="4">
    <location>
        <begin position="30"/>
        <end position="140"/>
    </location>
</feature>
<dbReference type="AlphaFoldDB" id="A0A4Y9JEA0"/>
<proteinExistence type="predicted"/>